<evidence type="ECO:0000313" key="1">
    <source>
        <dbReference type="EMBL" id="RLU54359.1"/>
    </source>
</evidence>
<proteinExistence type="predicted"/>
<organism evidence="1 2">
    <name type="scientific">Streptococcus iniae</name>
    <name type="common">Streptococcus shiloi</name>
    <dbReference type="NCBI Taxonomy" id="1346"/>
    <lineage>
        <taxon>Bacteria</taxon>
        <taxon>Bacillati</taxon>
        <taxon>Bacillota</taxon>
        <taxon>Bacilli</taxon>
        <taxon>Lactobacillales</taxon>
        <taxon>Streptococcaceae</taxon>
        <taxon>Streptococcus</taxon>
    </lineage>
</organism>
<dbReference type="AlphaFoldDB" id="A0A3L8GBI7"/>
<sequence length="46" mass="4874">MLYLLAWKTGCGASCALFAPAGKQAEFLRMGMSEKSGCFQRTAAGI</sequence>
<reference evidence="1 2" key="1">
    <citation type="submission" date="2018-06" db="EMBL/GenBank/DDBJ databases">
        <title>Mutators as drivers of adaptation in pathogenic bacteria and a risk factor for host jumps and vaccine escape.</title>
        <authorList>
            <person name="Barnes A.C."/>
            <person name="Silayeva O."/>
        </authorList>
    </citation>
    <scope>NUCLEOTIDE SEQUENCE [LARGE SCALE GENOMIC DNA]</scope>
    <source>
        <strain evidence="1 2">QMA0445</strain>
    </source>
</reference>
<evidence type="ECO:0000313" key="2">
    <source>
        <dbReference type="Proteomes" id="UP000269148"/>
    </source>
</evidence>
<name>A0A3L8GBI7_STRIN</name>
<accession>A0A3L8GBI7</accession>
<dbReference type="Proteomes" id="UP000269148">
    <property type="component" value="Unassembled WGS sequence"/>
</dbReference>
<comment type="caution">
    <text evidence="1">The sequence shown here is derived from an EMBL/GenBank/DDBJ whole genome shotgun (WGS) entry which is preliminary data.</text>
</comment>
<dbReference type="OrthoDB" id="1032080at2"/>
<dbReference type="EMBL" id="QLQD01000088">
    <property type="protein sequence ID" value="RLU54359.1"/>
    <property type="molecule type" value="Genomic_DNA"/>
</dbReference>
<protein>
    <submittedName>
        <fullName evidence="1">Exodeoxyribonuclease V subunit alpha</fullName>
    </submittedName>
</protein>
<gene>
    <name evidence="1" type="ORF">DIY07_10830</name>
</gene>